<dbReference type="PANTHER" id="PTHR33525:SF4">
    <property type="entry name" value="CYCLIC DI-GMP PHOSPHODIESTERASE CDGJ"/>
    <property type="match status" value="1"/>
</dbReference>
<proteinExistence type="predicted"/>
<dbReference type="EMBL" id="JAGQHR010000025">
    <property type="protein sequence ID" value="MCA9726384.1"/>
    <property type="molecule type" value="Genomic_DNA"/>
</dbReference>
<accession>A0A956LVK1</accession>
<dbReference type="AlphaFoldDB" id="A0A956LVK1"/>
<evidence type="ECO:0000259" key="1">
    <source>
        <dbReference type="PROSITE" id="PS51833"/>
    </source>
</evidence>
<evidence type="ECO:0000313" key="3">
    <source>
        <dbReference type="Proteomes" id="UP000697710"/>
    </source>
</evidence>
<reference evidence="2" key="2">
    <citation type="journal article" date="2021" name="Microbiome">
        <title>Successional dynamics and alternative stable states in a saline activated sludge microbial community over 9 years.</title>
        <authorList>
            <person name="Wang Y."/>
            <person name="Ye J."/>
            <person name="Ju F."/>
            <person name="Liu L."/>
            <person name="Boyd J.A."/>
            <person name="Deng Y."/>
            <person name="Parks D.H."/>
            <person name="Jiang X."/>
            <person name="Yin X."/>
            <person name="Woodcroft B.J."/>
            <person name="Tyson G.W."/>
            <person name="Hugenholtz P."/>
            <person name="Polz M.F."/>
            <person name="Zhang T."/>
        </authorList>
    </citation>
    <scope>NUCLEOTIDE SEQUENCE</scope>
    <source>
        <strain evidence="2">HKST-UBA01</strain>
    </source>
</reference>
<dbReference type="InterPro" id="IPR013976">
    <property type="entry name" value="HDOD"/>
</dbReference>
<sequence length="288" mass="30910">MIDLDALIHAAGDMEPLPASVSRLAQLVTDVDSDVIEIVRVIELDQVLTGNLLRSANSVTQAAVNPITTVRAAVTRLGYGSILSLATATSLQKRLRQSVPECGLSEGKLWRSSMAGAIAVDVWSRVVTTSAPPVAATAALLRDIGKLALGRFLTPDVREVLEEAEKDGHLSAMMAEREVLTVHHGELSGLIVQNWKLPELIVAGVTLHHDPDEVDGSAWTGRRDVQAICDMVYLADAIAWAVETEMEDPGSLELLPGPCRRMGIAPSKVGLVVEKTRDRVNETLAAYS</sequence>
<gene>
    <name evidence="2" type="ORF">KC729_01795</name>
</gene>
<evidence type="ECO:0000313" key="2">
    <source>
        <dbReference type="EMBL" id="MCA9726384.1"/>
    </source>
</evidence>
<comment type="caution">
    <text evidence="2">The sequence shown here is derived from an EMBL/GenBank/DDBJ whole genome shotgun (WGS) entry which is preliminary data.</text>
</comment>
<dbReference type="InterPro" id="IPR052340">
    <property type="entry name" value="RNase_Y/CdgJ"/>
</dbReference>
<name>A0A956LVK1_UNCEI</name>
<reference evidence="2" key="1">
    <citation type="submission" date="2020-04" db="EMBL/GenBank/DDBJ databases">
        <authorList>
            <person name="Zhang T."/>
        </authorList>
    </citation>
    <scope>NUCLEOTIDE SEQUENCE</scope>
    <source>
        <strain evidence="2">HKST-UBA01</strain>
    </source>
</reference>
<dbReference type="PROSITE" id="PS51833">
    <property type="entry name" value="HDOD"/>
    <property type="match status" value="1"/>
</dbReference>
<dbReference type="PANTHER" id="PTHR33525">
    <property type="match status" value="1"/>
</dbReference>
<feature type="domain" description="HDOD" evidence="1">
    <location>
        <begin position="14"/>
        <end position="211"/>
    </location>
</feature>
<dbReference type="Gene3D" id="1.10.3210.10">
    <property type="entry name" value="Hypothetical protein af1432"/>
    <property type="match status" value="1"/>
</dbReference>
<organism evidence="2 3">
    <name type="scientific">Eiseniibacteriota bacterium</name>
    <dbReference type="NCBI Taxonomy" id="2212470"/>
    <lineage>
        <taxon>Bacteria</taxon>
        <taxon>Candidatus Eiseniibacteriota</taxon>
    </lineage>
</organism>
<dbReference type="Proteomes" id="UP000697710">
    <property type="component" value="Unassembled WGS sequence"/>
</dbReference>
<dbReference type="Pfam" id="PF08668">
    <property type="entry name" value="HDOD"/>
    <property type="match status" value="1"/>
</dbReference>
<protein>
    <submittedName>
        <fullName evidence="2">HDOD domain-containing protein</fullName>
    </submittedName>
</protein>
<dbReference type="SUPFAM" id="SSF109604">
    <property type="entry name" value="HD-domain/PDEase-like"/>
    <property type="match status" value="1"/>
</dbReference>